<comment type="caution">
    <text evidence="1">The sequence shown here is derived from an EMBL/GenBank/DDBJ whole genome shotgun (WGS) entry which is preliminary data.</text>
</comment>
<sequence>MKKWIHRVLMVLSILVLINGFFVARQQKLAEKMIRLHVVAASDQEIDQEIKLLVRDVVLQETSHLLEGETDPRAALAQGLSSIETVANQCLQSLGCRETAKVTLQKELFPTREYDSFTLPAGTYTALRVTIGTGQGHNWWCVVFPSLCLSATSEEFEQAAQCAGLTEQEVEWITNKDDCRLSFKSLELFYDLQQLFS</sequence>
<accession>A0A9D1JT29</accession>
<dbReference type="InterPro" id="IPR014202">
    <property type="entry name" value="Spore_II_R"/>
</dbReference>
<dbReference type="Proteomes" id="UP000886741">
    <property type="component" value="Unassembled WGS sequence"/>
</dbReference>
<organism evidence="1 2">
    <name type="scientific">Candidatus Avoscillospira avistercoris</name>
    <dbReference type="NCBI Taxonomy" id="2840707"/>
    <lineage>
        <taxon>Bacteria</taxon>
        <taxon>Bacillati</taxon>
        <taxon>Bacillota</taxon>
        <taxon>Clostridia</taxon>
        <taxon>Eubacteriales</taxon>
        <taxon>Oscillospiraceae</taxon>
        <taxon>Oscillospiraceae incertae sedis</taxon>
        <taxon>Candidatus Avoscillospira</taxon>
    </lineage>
</organism>
<gene>
    <name evidence="1" type="ORF">IAA83_06430</name>
</gene>
<dbReference type="EMBL" id="DVJJ01000095">
    <property type="protein sequence ID" value="HIS64990.1"/>
    <property type="molecule type" value="Genomic_DNA"/>
</dbReference>
<proteinExistence type="predicted"/>
<protein>
    <submittedName>
        <fullName evidence="1">Stage II sporulation protein R</fullName>
    </submittedName>
</protein>
<reference evidence="1" key="2">
    <citation type="journal article" date="2021" name="PeerJ">
        <title>Extensive microbial diversity within the chicken gut microbiome revealed by metagenomics and culture.</title>
        <authorList>
            <person name="Gilroy R."/>
            <person name="Ravi A."/>
            <person name="Getino M."/>
            <person name="Pursley I."/>
            <person name="Horton D.L."/>
            <person name="Alikhan N.F."/>
            <person name="Baker D."/>
            <person name="Gharbi K."/>
            <person name="Hall N."/>
            <person name="Watson M."/>
            <person name="Adriaenssens E.M."/>
            <person name="Foster-Nyarko E."/>
            <person name="Jarju S."/>
            <person name="Secka A."/>
            <person name="Antonio M."/>
            <person name="Oren A."/>
            <person name="Chaudhuri R.R."/>
            <person name="La Ragione R."/>
            <person name="Hildebrand F."/>
            <person name="Pallen M.J."/>
        </authorList>
    </citation>
    <scope>NUCLEOTIDE SEQUENCE</scope>
    <source>
        <strain evidence="1">ChiBcec16-1751</strain>
    </source>
</reference>
<dbReference type="Pfam" id="PF09551">
    <property type="entry name" value="Spore_II_R"/>
    <property type="match status" value="1"/>
</dbReference>
<evidence type="ECO:0000313" key="2">
    <source>
        <dbReference type="Proteomes" id="UP000886741"/>
    </source>
</evidence>
<reference evidence="1" key="1">
    <citation type="submission" date="2020-10" db="EMBL/GenBank/DDBJ databases">
        <authorList>
            <person name="Gilroy R."/>
        </authorList>
    </citation>
    <scope>NUCLEOTIDE SEQUENCE</scope>
    <source>
        <strain evidence="1">ChiBcec16-1751</strain>
    </source>
</reference>
<evidence type="ECO:0000313" key="1">
    <source>
        <dbReference type="EMBL" id="HIS64990.1"/>
    </source>
</evidence>
<name>A0A9D1JT29_9FIRM</name>
<dbReference type="AlphaFoldDB" id="A0A9D1JT29"/>